<dbReference type="InterPro" id="IPR015055">
    <property type="entry name" value="STIV_B116-like"/>
</dbReference>
<keyword evidence="2" id="KW-1185">Reference proteome</keyword>
<dbReference type="Proteomes" id="UP000197019">
    <property type="component" value="Chromosome"/>
</dbReference>
<gene>
    <name evidence="1" type="ORF">CEK71_10115</name>
</gene>
<dbReference type="SUPFAM" id="SSF143602">
    <property type="entry name" value="STIV B116-like"/>
    <property type="match status" value="1"/>
</dbReference>
<evidence type="ECO:0000313" key="2">
    <source>
        <dbReference type="Proteomes" id="UP000197019"/>
    </source>
</evidence>
<sequence>MCAQKPLTYIINSPILTNYGIWSFDGPLSVEAAKTFLADSFISAVGHTATAQFLSQLLGISISANRVQITLAPGDRALVLCLKTRLQEGRVLNAEEMAVIPYEIGLITRRQ</sequence>
<dbReference type="Gene3D" id="3.40.50.11170">
    <property type="entry name" value="Uncharacterised protein PF08960, DUF1874"/>
    <property type="match status" value="1"/>
</dbReference>
<name>A0A1Z4BYR4_9GAMM</name>
<protein>
    <recommendedName>
        <fullName evidence="3">DUF1874 domain-containing protein</fullName>
    </recommendedName>
</protein>
<proteinExistence type="predicted"/>
<dbReference type="KEGG" id="mpsy:CEK71_10115"/>
<dbReference type="AlphaFoldDB" id="A0A1Z4BYR4"/>
<accession>A0A1Z4BYR4</accession>
<dbReference type="EMBL" id="CP022129">
    <property type="protein sequence ID" value="ASF46400.1"/>
    <property type="molecule type" value="Genomic_DNA"/>
</dbReference>
<evidence type="ECO:0000313" key="1">
    <source>
        <dbReference type="EMBL" id="ASF46400.1"/>
    </source>
</evidence>
<dbReference type="InterPro" id="IPR037236">
    <property type="entry name" value="STIV_B116-like_sf"/>
</dbReference>
<evidence type="ECO:0008006" key="3">
    <source>
        <dbReference type="Google" id="ProtNLM"/>
    </source>
</evidence>
<reference evidence="1 2" key="1">
    <citation type="submission" date="2017-06" db="EMBL/GenBank/DDBJ databases">
        <title>Genome Sequencing of the methanotroph Methylovulum psychrotolerants str. HV10-M2 isolated from a high-altitude environment.</title>
        <authorList>
            <person name="Mateos-Rivera A."/>
        </authorList>
    </citation>
    <scope>NUCLEOTIDE SEQUENCE [LARGE SCALE GENOMIC DNA]</scope>
    <source>
        <strain evidence="1 2">HV10_M2</strain>
    </source>
</reference>
<dbReference type="Pfam" id="PF08960">
    <property type="entry name" value="STIV_B116-like"/>
    <property type="match status" value="1"/>
</dbReference>
<organism evidence="1 2">
    <name type="scientific">Methylovulum psychrotolerans</name>
    <dbReference type="NCBI Taxonomy" id="1704499"/>
    <lineage>
        <taxon>Bacteria</taxon>
        <taxon>Pseudomonadati</taxon>
        <taxon>Pseudomonadota</taxon>
        <taxon>Gammaproteobacteria</taxon>
        <taxon>Methylococcales</taxon>
        <taxon>Methylococcaceae</taxon>
        <taxon>Methylovulum</taxon>
    </lineage>
</organism>